<dbReference type="Proteomes" id="UP000663879">
    <property type="component" value="Unassembled WGS sequence"/>
</dbReference>
<feature type="chain" id="PRO_5032539797" description="Peptidase S1 domain-containing protein" evidence="9">
    <location>
        <begin position="20"/>
        <end position="302"/>
    </location>
</feature>
<accession>A0A814J2D5</accession>
<keyword evidence="5" id="KW-0378">Hydrolase</keyword>
<dbReference type="EMBL" id="CAJNOC010004729">
    <property type="protein sequence ID" value="CAF1031738.1"/>
    <property type="molecule type" value="Genomic_DNA"/>
</dbReference>
<gene>
    <name evidence="11" type="ORF">OXX778_LOCUS17902</name>
</gene>
<evidence type="ECO:0000256" key="2">
    <source>
        <dbReference type="ARBA" id="ARBA00022525"/>
    </source>
</evidence>
<dbReference type="SUPFAM" id="SSF50494">
    <property type="entry name" value="Trypsin-like serine proteases"/>
    <property type="match status" value="1"/>
</dbReference>
<dbReference type="FunFam" id="2.40.10.10:FF:000146">
    <property type="entry name" value="Serine protease 53"/>
    <property type="match status" value="1"/>
</dbReference>
<dbReference type="InterPro" id="IPR009003">
    <property type="entry name" value="Peptidase_S1_PA"/>
</dbReference>
<dbReference type="InterPro" id="IPR043504">
    <property type="entry name" value="Peptidase_S1_PA_chymotrypsin"/>
</dbReference>
<dbReference type="GO" id="GO:0005576">
    <property type="term" value="C:extracellular region"/>
    <property type="evidence" value="ECO:0007669"/>
    <property type="project" value="UniProtKB-SubCell"/>
</dbReference>
<evidence type="ECO:0000256" key="3">
    <source>
        <dbReference type="ARBA" id="ARBA00022670"/>
    </source>
</evidence>
<keyword evidence="2" id="KW-0964">Secreted</keyword>
<dbReference type="AlphaFoldDB" id="A0A814J2D5"/>
<evidence type="ECO:0000313" key="12">
    <source>
        <dbReference type="Proteomes" id="UP000663879"/>
    </source>
</evidence>
<dbReference type="SMART" id="SM00020">
    <property type="entry name" value="Tryp_SPc"/>
    <property type="match status" value="1"/>
</dbReference>
<dbReference type="InterPro" id="IPR018114">
    <property type="entry name" value="TRYPSIN_HIS"/>
</dbReference>
<proteinExistence type="predicted"/>
<evidence type="ECO:0000256" key="9">
    <source>
        <dbReference type="SAM" id="SignalP"/>
    </source>
</evidence>
<dbReference type="PANTHER" id="PTHR24253:SF153">
    <property type="entry name" value="SERINE PROTEASE HEPSIN"/>
    <property type="match status" value="1"/>
</dbReference>
<organism evidence="11 12">
    <name type="scientific">Brachionus calyciflorus</name>
    <dbReference type="NCBI Taxonomy" id="104777"/>
    <lineage>
        <taxon>Eukaryota</taxon>
        <taxon>Metazoa</taxon>
        <taxon>Spiralia</taxon>
        <taxon>Gnathifera</taxon>
        <taxon>Rotifera</taxon>
        <taxon>Eurotatoria</taxon>
        <taxon>Monogononta</taxon>
        <taxon>Pseudotrocha</taxon>
        <taxon>Ploima</taxon>
        <taxon>Brachionidae</taxon>
        <taxon>Brachionus</taxon>
    </lineage>
</organism>
<dbReference type="OrthoDB" id="7215686at2759"/>
<evidence type="ECO:0000256" key="4">
    <source>
        <dbReference type="ARBA" id="ARBA00022729"/>
    </source>
</evidence>
<evidence type="ECO:0000256" key="5">
    <source>
        <dbReference type="ARBA" id="ARBA00022801"/>
    </source>
</evidence>
<dbReference type="Pfam" id="PF00089">
    <property type="entry name" value="Trypsin"/>
    <property type="match status" value="1"/>
</dbReference>
<reference evidence="11" key="1">
    <citation type="submission" date="2021-02" db="EMBL/GenBank/DDBJ databases">
        <authorList>
            <person name="Nowell W R."/>
        </authorList>
    </citation>
    <scope>NUCLEOTIDE SEQUENCE</scope>
    <source>
        <strain evidence="11">Ploen Becks lab</strain>
    </source>
</reference>
<name>A0A814J2D5_9BILA</name>
<keyword evidence="4 9" id="KW-0732">Signal</keyword>
<dbReference type="PROSITE" id="PS00134">
    <property type="entry name" value="TRYPSIN_HIS"/>
    <property type="match status" value="1"/>
</dbReference>
<dbReference type="GO" id="GO:0006508">
    <property type="term" value="P:proteolysis"/>
    <property type="evidence" value="ECO:0007669"/>
    <property type="project" value="UniProtKB-KW"/>
</dbReference>
<dbReference type="InterPro" id="IPR001254">
    <property type="entry name" value="Trypsin_dom"/>
</dbReference>
<evidence type="ECO:0000256" key="6">
    <source>
        <dbReference type="ARBA" id="ARBA00022825"/>
    </source>
</evidence>
<dbReference type="PRINTS" id="PR00722">
    <property type="entry name" value="CHYMOTRYPSIN"/>
</dbReference>
<protein>
    <recommendedName>
        <fullName evidence="10">Peptidase S1 domain-containing protein</fullName>
    </recommendedName>
</protein>
<keyword evidence="8" id="KW-1015">Disulfide bond</keyword>
<dbReference type="GO" id="GO:0004252">
    <property type="term" value="F:serine-type endopeptidase activity"/>
    <property type="evidence" value="ECO:0007669"/>
    <property type="project" value="InterPro"/>
</dbReference>
<dbReference type="InterPro" id="IPR001314">
    <property type="entry name" value="Peptidase_S1A"/>
</dbReference>
<evidence type="ECO:0000313" key="11">
    <source>
        <dbReference type="EMBL" id="CAF1031738.1"/>
    </source>
</evidence>
<comment type="subcellular location">
    <subcellularLocation>
        <location evidence="1">Secreted</location>
    </subcellularLocation>
</comment>
<keyword evidence="12" id="KW-1185">Reference proteome</keyword>
<dbReference type="CDD" id="cd00190">
    <property type="entry name" value="Tryp_SPc"/>
    <property type="match status" value="1"/>
</dbReference>
<keyword evidence="3" id="KW-0645">Protease</keyword>
<evidence type="ECO:0000256" key="1">
    <source>
        <dbReference type="ARBA" id="ARBA00004613"/>
    </source>
</evidence>
<dbReference type="Gene3D" id="2.40.10.10">
    <property type="entry name" value="Trypsin-like serine proteases"/>
    <property type="match status" value="1"/>
</dbReference>
<evidence type="ECO:0000259" key="10">
    <source>
        <dbReference type="PROSITE" id="PS50240"/>
    </source>
</evidence>
<evidence type="ECO:0000256" key="8">
    <source>
        <dbReference type="ARBA" id="ARBA00023157"/>
    </source>
</evidence>
<sequence length="302" mass="34431">MKIQRTLLILGILFQSVYLKKNLKKNFAAQCGRSFQKPTIQTTGRIIHGDNSIPNQWPWHVAVFFKLGIKHNFFCGGSILNQNHILTAAHCFDELPSFLELYVGVGLFNLSDAKPNKNLFKVSKLIRHENYNKSNAFDNDIALLVLEKPIKYTNKISPICLPSNQDVKLVYNKVLHVAGWGSIHEKVTRESIPNSLMQLEIKIMNYFNETLCQGIDETKYCGYDMSDKHSNLCVGDSGGALMHKIDQKWYVFGVVSFGNAEFSDDNLTILCQANQPTYFTIVPNYLDWIEKNVEANLNNKKF</sequence>
<feature type="signal peptide" evidence="9">
    <location>
        <begin position="1"/>
        <end position="19"/>
    </location>
</feature>
<feature type="domain" description="Peptidase S1" evidence="10">
    <location>
        <begin position="46"/>
        <end position="294"/>
    </location>
</feature>
<keyword evidence="7" id="KW-0865">Zymogen</keyword>
<dbReference type="PANTHER" id="PTHR24253">
    <property type="entry name" value="TRANSMEMBRANE PROTEASE SERINE"/>
    <property type="match status" value="1"/>
</dbReference>
<dbReference type="PROSITE" id="PS50240">
    <property type="entry name" value="TRYPSIN_DOM"/>
    <property type="match status" value="1"/>
</dbReference>
<evidence type="ECO:0000256" key="7">
    <source>
        <dbReference type="ARBA" id="ARBA00023145"/>
    </source>
</evidence>
<keyword evidence="6" id="KW-0720">Serine protease</keyword>
<comment type="caution">
    <text evidence="11">The sequence shown here is derived from an EMBL/GenBank/DDBJ whole genome shotgun (WGS) entry which is preliminary data.</text>
</comment>